<evidence type="ECO:0000256" key="3">
    <source>
        <dbReference type="SAM" id="Phobius"/>
    </source>
</evidence>
<evidence type="ECO:0000313" key="5">
    <source>
        <dbReference type="EMBL" id="KEH24699.1"/>
    </source>
</evidence>
<accession>A0A072U4M9</accession>
<keyword evidence="3" id="KW-0472">Membrane</keyword>
<keyword evidence="3" id="KW-0812">Transmembrane</keyword>
<feature type="domain" description="FAD-binding PCMH-type" evidence="4">
    <location>
        <begin position="56"/>
        <end position="152"/>
    </location>
</feature>
<name>A0A072U4M9_MEDTR</name>
<evidence type="ECO:0000259" key="4">
    <source>
        <dbReference type="PROSITE" id="PS51387"/>
    </source>
</evidence>
<reference evidence="5 8" key="1">
    <citation type="journal article" date="2011" name="Nature">
        <title>The Medicago genome provides insight into the evolution of rhizobial symbioses.</title>
        <authorList>
            <person name="Young N.D."/>
            <person name="Debelle F."/>
            <person name="Oldroyd G.E."/>
            <person name="Geurts R."/>
            <person name="Cannon S.B."/>
            <person name="Udvardi M.K."/>
            <person name="Benedito V.A."/>
            <person name="Mayer K.F."/>
            <person name="Gouzy J."/>
            <person name="Schoof H."/>
            <person name="Van de Peer Y."/>
            <person name="Proost S."/>
            <person name="Cook D.R."/>
            <person name="Meyers B.C."/>
            <person name="Spannagl M."/>
            <person name="Cheung F."/>
            <person name="De Mita S."/>
            <person name="Krishnakumar V."/>
            <person name="Gundlach H."/>
            <person name="Zhou S."/>
            <person name="Mudge J."/>
            <person name="Bharti A.K."/>
            <person name="Murray J.D."/>
            <person name="Naoumkina M.A."/>
            <person name="Rosen B."/>
            <person name="Silverstein K.A."/>
            <person name="Tang H."/>
            <person name="Rombauts S."/>
            <person name="Zhao P.X."/>
            <person name="Zhou P."/>
            <person name="Barbe V."/>
            <person name="Bardou P."/>
            <person name="Bechner M."/>
            <person name="Bellec A."/>
            <person name="Berger A."/>
            <person name="Berges H."/>
            <person name="Bidwell S."/>
            <person name="Bisseling T."/>
            <person name="Choisne N."/>
            <person name="Couloux A."/>
            <person name="Denny R."/>
            <person name="Deshpande S."/>
            <person name="Dai X."/>
            <person name="Doyle J.J."/>
            <person name="Dudez A.M."/>
            <person name="Farmer A.D."/>
            <person name="Fouteau S."/>
            <person name="Franken C."/>
            <person name="Gibelin C."/>
            <person name="Gish J."/>
            <person name="Goldstein S."/>
            <person name="Gonzalez A.J."/>
            <person name="Green P.J."/>
            <person name="Hallab A."/>
            <person name="Hartog M."/>
            <person name="Hua A."/>
            <person name="Humphray S.J."/>
            <person name="Jeong D.H."/>
            <person name="Jing Y."/>
            <person name="Jocker A."/>
            <person name="Kenton S.M."/>
            <person name="Kim D.J."/>
            <person name="Klee K."/>
            <person name="Lai H."/>
            <person name="Lang C."/>
            <person name="Lin S."/>
            <person name="Macmil S.L."/>
            <person name="Magdelenat G."/>
            <person name="Matthews L."/>
            <person name="McCorrison J."/>
            <person name="Monaghan E.L."/>
            <person name="Mun J.H."/>
            <person name="Najar F.Z."/>
            <person name="Nicholson C."/>
            <person name="Noirot C."/>
            <person name="O'Bleness M."/>
            <person name="Paule C.R."/>
            <person name="Poulain J."/>
            <person name="Prion F."/>
            <person name="Qin B."/>
            <person name="Qu C."/>
            <person name="Retzel E.F."/>
            <person name="Riddle C."/>
            <person name="Sallet E."/>
            <person name="Samain S."/>
            <person name="Samson N."/>
            <person name="Sanders I."/>
            <person name="Saurat O."/>
            <person name="Scarpelli C."/>
            <person name="Schiex T."/>
            <person name="Segurens B."/>
            <person name="Severin A.J."/>
            <person name="Sherrier D.J."/>
            <person name="Shi R."/>
            <person name="Sims S."/>
            <person name="Singer S.R."/>
            <person name="Sinharoy S."/>
            <person name="Sterck L."/>
            <person name="Viollet A."/>
            <person name="Wang B.B."/>
            <person name="Wang K."/>
            <person name="Wang M."/>
            <person name="Wang X."/>
            <person name="Warfsmann J."/>
            <person name="Weissenbach J."/>
            <person name="White D.D."/>
            <person name="White J.D."/>
            <person name="Wiley G.B."/>
            <person name="Wincker P."/>
            <person name="Xing Y."/>
            <person name="Yang L."/>
            <person name="Yao Z."/>
            <person name="Ying F."/>
            <person name="Zhai J."/>
            <person name="Zhou L."/>
            <person name="Zuber A."/>
            <person name="Denarie J."/>
            <person name="Dixon R.A."/>
            <person name="May G.D."/>
            <person name="Schwartz D.C."/>
            <person name="Rogers J."/>
            <person name="Quetier F."/>
            <person name="Town C.D."/>
            <person name="Roe B.A."/>
        </authorList>
    </citation>
    <scope>NUCLEOTIDE SEQUENCE [LARGE SCALE GENOMIC DNA]</scope>
    <source>
        <strain evidence="5">A17</strain>
        <strain evidence="7 8">cv. Jemalong A17</strain>
    </source>
</reference>
<dbReference type="InterPro" id="IPR036318">
    <property type="entry name" value="FAD-bd_PCMH-like_sf"/>
</dbReference>
<dbReference type="Gene3D" id="3.30.465.10">
    <property type="match status" value="1"/>
</dbReference>
<dbReference type="EMBL" id="PSQE01000007">
    <property type="protein sequence ID" value="RHN49592.1"/>
    <property type="molecule type" value="Genomic_DNA"/>
</dbReference>
<reference evidence="7" key="3">
    <citation type="submission" date="2015-04" db="UniProtKB">
        <authorList>
            <consortium name="EnsemblPlants"/>
        </authorList>
    </citation>
    <scope>IDENTIFICATION</scope>
    <source>
        <strain evidence="7">cv. Jemalong A17</strain>
    </source>
</reference>
<dbReference type="EMBL" id="CM001223">
    <property type="protein sequence ID" value="KEH24699.1"/>
    <property type="molecule type" value="Genomic_DNA"/>
</dbReference>
<dbReference type="PANTHER" id="PTHR13878:SF157">
    <property type="entry name" value="L-GULONOLACTONE OXIDASE"/>
    <property type="match status" value="1"/>
</dbReference>
<organism evidence="5 8">
    <name type="scientific">Medicago truncatula</name>
    <name type="common">Barrel medic</name>
    <name type="synonym">Medicago tribuloides</name>
    <dbReference type="NCBI Taxonomy" id="3880"/>
    <lineage>
        <taxon>Eukaryota</taxon>
        <taxon>Viridiplantae</taxon>
        <taxon>Streptophyta</taxon>
        <taxon>Embryophyta</taxon>
        <taxon>Tracheophyta</taxon>
        <taxon>Spermatophyta</taxon>
        <taxon>Magnoliopsida</taxon>
        <taxon>eudicotyledons</taxon>
        <taxon>Gunneridae</taxon>
        <taxon>Pentapetalae</taxon>
        <taxon>rosids</taxon>
        <taxon>fabids</taxon>
        <taxon>Fabales</taxon>
        <taxon>Fabaceae</taxon>
        <taxon>Papilionoideae</taxon>
        <taxon>50 kb inversion clade</taxon>
        <taxon>NPAAA clade</taxon>
        <taxon>Hologalegina</taxon>
        <taxon>IRL clade</taxon>
        <taxon>Trifolieae</taxon>
        <taxon>Medicago</taxon>
    </lineage>
</organism>
<dbReference type="GO" id="GO:0016491">
    <property type="term" value="F:oxidoreductase activity"/>
    <property type="evidence" value="ECO:0007669"/>
    <property type="project" value="UniProtKB-KW"/>
</dbReference>
<dbReference type="EC" id="1.1.3.-" evidence="6"/>
<protein>
    <submittedName>
        <fullName evidence="5">D-arabinono-1,4-lactone oxidase family protein</fullName>
    </submittedName>
    <submittedName>
        <fullName evidence="6">Putative oxidoreductase</fullName>
        <ecNumber evidence="6">1.1.3.-</ecNumber>
    </submittedName>
</protein>
<dbReference type="AlphaFoldDB" id="A0A072U4M9"/>
<dbReference type="InterPro" id="IPR016169">
    <property type="entry name" value="FAD-bd_PCMH_sub2"/>
</dbReference>
<evidence type="ECO:0000256" key="1">
    <source>
        <dbReference type="ARBA" id="ARBA00005466"/>
    </source>
</evidence>
<keyword evidence="3" id="KW-1133">Transmembrane helix</keyword>
<reference evidence="5 8" key="2">
    <citation type="journal article" date="2014" name="BMC Genomics">
        <title>An improved genome release (version Mt4.0) for the model legume Medicago truncatula.</title>
        <authorList>
            <person name="Tang H."/>
            <person name="Krishnakumar V."/>
            <person name="Bidwell S."/>
            <person name="Rosen B."/>
            <person name="Chan A."/>
            <person name="Zhou S."/>
            <person name="Gentzbittel L."/>
            <person name="Childs K.L."/>
            <person name="Yandell M."/>
            <person name="Gundlach H."/>
            <person name="Mayer K.F."/>
            <person name="Schwartz D.C."/>
            <person name="Town C.D."/>
        </authorList>
    </citation>
    <scope>GENOME REANNOTATION</scope>
    <source>
        <strain evidence="5">A17</strain>
        <strain evidence="7 8">cv. Jemalong A17</strain>
    </source>
</reference>
<dbReference type="SUPFAM" id="SSF56176">
    <property type="entry name" value="FAD-binding/transporter-associated domain-like"/>
    <property type="match status" value="1"/>
</dbReference>
<evidence type="ECO:0000313" key="7">
    <source>
        <dbReference type="EnsemblPlants" id="KEH24699"/>
    </source>
</evidence>
<gene>
    <name evidence="5" type="ordered locus">MTR_7g118095</name>
    <name evidence="6" type="ORF">MtrunA17_Chr7g0276161</name>
</gene>
<keyword evidence="8" id="KW-1185">Reference proteome</keyword>
<sequence length="152" mass="16588">MLISLCSKIIIKFTLFIFLLVIYGVISTPPEDPIKCSSNNTNCTITNSNGAFPDQSICKASEVVYPTSEVELISIVALASENNRKMKVATRFSHSIPKLTCPDDDTQNGLLVSTKFLNNVLKIDVDAMTISVESGVTLRQIISEAAICSDRQ</sequence>
<dbReference type="InterPro" id="IPR016166">
    <property type="entry name" value="FAD-bd_PCMH"/>
</dbReference>
<feature type="transmembrane region" description="Helical" evidence="3">
    <location>
        <begin position="9"/>
        <end position="26"/>
    </location>
</feature>
<dbReference type="GO" id="GO:0071949">
    <property type="term" value="F:FAD binding"/>
    <property type="evidence" value="ECO:0007669"/>
    <property type="project" value="InterPro"/>
</dbReference>
<dbReference type="Proteomes" id="UP000002051">
    <property type="component" value="Unassembled WGS sequence"/>
</dbReference>
<dbReference type="Pfam" id="PF01565">
    <property type="entry name" value="FAD_binding_4"/>
    <property type="match status" value="1"/>
</dbReference>
<dbReference type="Proteomes" id="UP000265566">
    <property type="component" value="Chromosome 7"/>
</dbReference>
<evidence type="ECO:0000256" key="2">
    <source>
        <dbReference type="ARBA" id="ARBA00023002"/>
    </source>
</evidence>
<dbReference type="PROSITE" id="PS51387">
    <property type="entry name" value="FAD_PCMH"/>
    <property type="match status" value="1"/>
</dbReference>
<dbReference type="HOGENOM" id="CLU_019762_0_0_1"/>
<dbReference type="PANTHER" id="PTHR13878">
    <property type="entry name" value="GULONOLACTONE OXIDASE"/>
    <property type="match status" value="1"/>
</dbReference>
<keyword evidence="2 6" id="KW-0560">Oxidoreductase</keyword>
<dbReference type="InterPro" id="IPR006094">
    <property type="entry name" value="Oxid_FAD_bind_N"/>
</dbReference>
<comment type="similarity">
    <text evidence="1">Belongs to the oxygen-dependent FAD-linked oxidoreductase family.</text>
</comment>
<proteinExistence type="inferred from homology"/>
<dbReference type="Gramene" id="rna44439">
    <property type="protein sequence ID" value="RHN49592.1"/>
    <property type="gene ID" value="gene44439"/>
</dbReference>
<reference evidence="6" key="4">
    <citation type="journal article" date="2018" name="Nat. Plants">
        <title>Whole-genome landscape of Medicago truncatula symbiotic genes.</title>
        <authorList>
            <person name="Pecrix Y."/>
            <person name="Gamas P."/>
            <person name="Carrere S."/>
        </authorList>
    </citation>
    <scope>NUCLEOTIDE SEQUENCE</scope>
    <source>
        <tissue evidence="6">Leaves</tissue>
    </source>
</reference>
<dbReference type="STRING" id="3880.A0A072U4M9"/>
<evidence type="ECO:0000313" key="8">
    <source>
        <dbReference type="Proteomes" id="UP000002051"/>
    </source>
</evidence>
<evidence type="ECO:0000313" key="6">
    <source>
        <dbReference type="EMBL" id="RHN49592.1"/>
    </source>
</evidence>
<dbReference type="EnsemblPlants" id="KEH24699">
    <property type="protein sequence ID" value="KEH24699"/>
    <property type="gene ID" value="MTR_7g118095"/>
</dbReference>
<dbReference type="InterPro" id="IPR050432">
    <property type="entry name" value="FAD-linked_Oxidoreductases_BP"/>
</dbReference>